<comment type="subcellular location">
    <subcellularLocation>
        <location evidence="1">Membrane</location>
        <topology evidence="1">Multi-pass membrane protein</topology>
    </subcellularLocation>
</comment>
<keyword evidence="4" id="KW-0808">Transferase</keyword>
<evidence type="ECO:0000256" key="3">
    <source>
        <dbReference type="ARBA" id="ARBA00007282"/>
    </source>
</evidence>
<dbReference type="PANTHER" id="PTHR31595">
    <property type="entry name" value="LONG-CHAIN-ALCOHOL O-FATTY-ACYLTRANSFERASE 3-RELATED"/>
    <property type="match status" value="1"/>
</dbReference>
<sequence length="413" mass="48269">MEYISTTLFQAGNARFLPGAPLVFALFCIPTTLLVRIITNERLSTVMKQILSIPPLTLVFTTPIIFSCGNPVLDLAVAMACFNLFLRLFELYWISPLLYGKPAYAPLNYLYTEFWRALCKFPRKSRKKDDDPLPPKIYVKNKRWYHIIAYMGYHAIIWDILGSWWSTFTPNDMLSMPDERPVFFFGALAFIGIILNTLFNMLGYPMHLFHCLYYDGGSYSDEQWRPAMKNPLFFSNSLEQFWSDRWHQFLHTSCVAFGFRPTRYITQRALDKMTIKTSFPVSMLFGTLAVFFMSGMMHEYIVYANIGWSSYKFFIGQQMFFFSMHGLAVVFERLISAIAPKYLSASIRESFLIKHVLQRVWGVTFMYLLLRYFTNGFAYWGLWADFPLMFTKPYVLQFFRSIPYGDTLCGSLL</sequence>
<feature type="transmembrane region" description="Helical" evidence="8">
    <location>
        <begin position="144"/>
        <end position="161"/>
    </location>
</feature>
<evidence type="ECO:0000256" key="7">
    <source>
        <dbReference type="ARBA" id="ARBA00023136"/>
    </source>
</evidence>
<keyword evidence="5 8" id="KW-0812">Transmembrane</keyword>
<feature type="transmembrane region" description="Helical" evidence="8">
    <location>
        <begin position="278"/>
        <end position="298"/>
    </location>
</feature>
<evidence type="ECO:0000256" key="1">
    <source>
        <dbReference type="ARBA" id="ARBA00004141"/>
    </source>
</evidence>
<evidence type="ECO:0000313" key="11">
    <source>
        <dbReference type="Proteomes" id="UP000646827"/>
    </source>
</evidence>
<dbReference type="GO" id="GO:0006629">
    <property type="term" value="P:lipid metabolic process"/>
    <property type="evidence" value="ECO:0007669"/>
    <property type="project" value="InterPro"/>
</dbReference>
<feature type="transmembrane region" description="Helical" evidence="8">
    <location>
        <begin position="318"/>
        <end position="339"/>
    </location>
</feature>
<keyword evidence="6 8" id="KW-1133">Transmembrane helix</keyword>
<protein>
    <recommendedName>
        <fullName evidence="9">Wax synthase domain-containing protein</fullName>
    </recommendedName>
</protein>
<dbReference type="PANTHER" id="PTHR31595:SF57">
    <property type="entry name" value="OS04G0481900 PROTEIN"/>
    <property type="match status" value="1"/>
</dbReference>
<accession>A0A8H7SFR0</accession>
<feature type="transmembrane region" description="Helical" evidence="8">
    <location>
        <begin position="360"/>
        <end position="382"/>
    </location>
</feature>
<feature type="domain" description="Wax synthase" evidence="9">
    <location>
        <begin position="224"/>
        <end position="314"/>
    </location>
</feature>
<feature type="transmembrane region" description="Helical" evidence="8">
    <location>
        <begin position="20"/>
        <end position="38"/>
    </location>
</feature>
<dbReference type="InterPro" id="IPR044851">
    <property type="entry name" value="Wax_synthase"/>
</dbReference>
<dbReference type="InterPro" id="IPR032805">
    <property type="entry name" value="Wax_synthase_dom"/>
</dbReference>
<keyword evidence="11" id="KW-1185">Reference proteome</keyword>
<keyword evidence="7 8" id="KW-0472">Membrane</keyword>
<evidence type="ECO:0000256" key="2">
    <source>
        <dbReference type="ARBA" id="ARBA00005179"/>
    </source>
</evidence>
<gene>
    <name evidence="10" type="ORF">INT45_008507</name>
</gene>
<evidence type="ECO:0000313" key="10">
    <source>
        <dbReference type="EMBL" id="KAG2227263.1"/>
    </source>
</evidence>
<dbReference type="GO" id="GO:0016020">
    <property type="term" value="C:membrane"/>
    <property type="evidence" value="ECO:0007669"/>
    <property type="project" value="UniProtKB-SubCell"/>
</dbReference>
<dbReference type="AlphaFoldDB" id="A0A8H7SFR0"/>
<dbReference type="OrthoDB" id="1077582at2759"/>
<name>A0A8H7SFR0_9FUNG</name>
<evidence type="ECO:0000256" key="8">
    <source>
        <dbReference type="SAM" id="Phobius"/>
    </source>
</evidence>
<organism evidence="10 11">
    <name type="scientific">Circinella minor</name>
    <dbReference type="NCBI Taxonomy" id="1195481"/>
    <lineage>
        <taxon>Eukaryota</taxon>
        <taxon>Fungi</taxon>
        <taxon>Fungi incertae sedis</taxon>
        <taxon>Mucoromycota</taxon>
        <taxon>Mucoromycotina</taxon>
        <taxon>Mucoromycetes</taxon>
        <taxon>Mucorales</taxon>
        <taxon>Lichtheimiaceae</taxon>
        <taxon>Circinella</taxon>
    </lineage>
</organism>
<dbReference type="EMBL" id="JAEPRB010000009">
    <property type="protein sequence ID" value="KAG2227263.1"/>
    <property type="molecule type" value="Genomic_DNA"/>
</dbReference>
<proteinExistence type="inferred from homology"/>
<feature type="transmembrane region" description="Helical" evidence="8">
    <location>
        <begin position="181"/>
        <end position="199"/>
    </location>
</feature>
<evidence type="ECO:0000259" key="9">
    <source>
        <dbReference type="Pfam" id="PF13813"/>
    </source>
</evidence>
<feature type="transmembrane region" description="Helical" evidence="8">
    <location>
        <begin position="50"/>
        <end position="66"/>
    </location>
</feature>
<dbReference type="Pfam" id="PF13813">
    <property type="entry name" value="MBOAT_2"/>
    <property type="match status" value="1"/>
</dbReference>
<evidence type="ECO:0000256" key="4">
    <source>
        <dbReference type="ARBA" id="ARBA00022679"/>
    </source>
</evidence>
<evidence type="ECO:0000256" key="5">
    <source>
        <dbReference type="ARBA" id="ARBA00022692"/>
    </source>
</evidence>
<dbReference type="Proteomes" id="UP000646827">
    <property type="component" value="Unassembled WGS sequence"/>
</dbReference>
<reference evidence="10 11" key="1">
    <citation type="submission" date="2020-12" db="EMBL/GenBank/DDBJ databases">
        <title>Metabolic potential, ecology and presence of endohyphal bacteria is reflected in genomic diversity of Mucoromycotina.</title>
        <authorList>
            <person name="Muszewska A."/>
            <person name="Okrasinska A."/>
            <person name="Steczkiewicz K."/>
            <person name="Drgas O."/>
            <person name="Orlowska M."/>
            <person name="Perlinska-Lenart U."/>
            <person name="Aleksandrzak-Piekarczyk T."/>
            <person name="Szatraj K."/>
            <person name="Zielenkiewicz U."/>
            <person name="Pilsyk S."/>
            <person name="Malc E."/>
            <person name="Mieczkowski P."/>
            <person name="Kruszewska J.S."/>
            <person name="Biernat P."/>
            <person name="Pawlowska J."/>
        </authorList>
    </citation>
    <scope>NUCLEOTIDE SEQUENCE [LARGE SCALE GENOMIC DNA]</scope>
    <source>
        <strain evidence="10 11">CBS 142.35</strain>
    </source>
</reference>
<comment type="similarity">
    <text evidence="3">Belongs to the wax synthase family.</text>
</comment>
<comment type="pathway">
    <text evidence="2">Secondary metabolite biosynthesis.</text>
</comment>
<dbReference type="GO" id="GO:0008374">
    <property type="term" value="F:O-acyltransferase activity"/>
    <property type="evidence" value="ECO:0007669"/>
    <property type="project" value="InterPro"/>
</dbReference>
<comment type="caution">
    <text evidence="10">The sequence shown here is derived from an EMBL/GenBank/DDBJ whole genome shotgun (WGS) entry which is preliminary data.</text>
</comment>
<evidence type="ECO:0000256" key="6">
    <source>
        <dbReference type="ARBA" id="ARBA00022989"/>
    </source>
</evidence>